<dbReference type="EC" id="3.2.2.21" evidence="3"/>
<proteinExistence type="inferred from homology"/>
<evidence type="ECO:0000256" key="1">
    <source>
        <dbReference type="ARBA" id="ARBA00000086"/>
    </source>
</evidence>
<feature type="domain" description="HhH-GPD" evidence="6">
    <location>
        <begin position="50"/>
        <end position="201"/>
    </location>
</feature>
<dbReference type="Gene3D" id="1.10.1670.40">
    <property type="match status" value="1"/>
</dbReference>
<evidence type="ECO:0000256" key="2">
    <source>
        <dbReference type="ARBA" id="ARBA00010817"/>
    </source>
</evidence>
<protein>
    <recommendedName>
        <fullName evidence="3">DNA-3-methyladenine glycosylase II</fullName>
        <ecNumber evidence="3">3.2.2.21</ecNumber>
    </recommendedName>
</protein>
<keyword evidence="5" id="KW-0234">DNA repair</keyword>
<keyword evidence="4" id="KW-0227">DNA damage</keyword>
<dbReference type="InterPro" id="IPR051912">
    <property type="entry name" value="Alkylbase_DNA_Glycosylase/TA"/>
</dbReference>
<dbReference type="InterPro" id="IPR003265">
    <property type="entry name" value="HhH-GPD_domain"/>
</dbReference>
<dbReference type="PANTHER" id="PTHR43003">
    <property type="entry name" value="DNA-3-METHYLADENINE GLYCOSYLASE"/>
    <property type="match status" value="1"/>
</dbReference>
<comment type="similarity">
    <text evidence="2">Belongs to the alkylbase DNA glycosidase AlkA family.</text>
</comment>
<dbReference type="InterPro" id="IPR000035">
    <property type="entry name" value="Alkylbase_DNA_glycsylse_CS"/>
</dbReference>
<dbReference type="SMART" id="SM00478">
    <property type="entry name" value="ENDO3c"/>
    <property type="match status" value="1"/>
</dbReference>
<dbReference type="PANTHER" id="PTHR43003:SF5">
    <property type="entry name" value="DNA-3-METHYLADENINE GLYCOSYLASE"/>
    <property type="match status" value="1"/>
</dbReference>
<evidence type="ECO:0000313" key="7">
    <source>
        <dbReference type="EMBL" id="MDY0406064.1"/>
    </source>
</evidence>
<accession>A0ABU5CJT4</accession>
<comment type="catalytic activity">
    <reaction evidence="1">
        <text>Hydrolysis of alkylated DNA, releasing 3-methyladenine, 3-methylguanine, 7-methylguanine and 7-methyladenine.</text>
        <dbReference type="EC" id="3.2.2.21"/>
    </reaction>
</comment>
<dbReference type="Gene3D" id="1.10.340.30">
    <property type="entry name" value="Hypothetical protein, domain 2"/>
    <property type="match status" value="1"/>
</dbReference>
<evidence type="ECO:0000256" key="5">
    <source>
        <dbReference type="ARBA" id="ARBA00023204"/>
    </source>
</evidence>
<sequence length="206" mass="23475">MTIWHINSDDPAERMIANNDPQMDKLIRLIGDIDVTMRTDYFRSICRSIVGQLISIKAANTIFSRLETMVNGEFTARRLSECTQEEIQAVGLSARKAMYIKYFAEKVVKGEIDLQQLNQLDNDQVIKQLTEIKGIGKWTAEMFLIFSLGRTDVMALDDIGLQRGAQWLYQTPSKDRREILAEKASCGMTGPRSLHFIYGKQCCKTL</sequence>
<dbReference type="SUPFAM" id="SSF48150">
    <property type="entry name" value="DNA-glycosylase"/>
    <property type="match status" value="1"/>
</dbReference>
<name>A0ABU5CJT4_9BACI</name>
<evidence type="ECO:0000313" key="8">
    <source>
        <dbReference type="Proteomes" id="UP001228376"/>
    </source>
</evidence>
<dbReference type="Proteomes" id="UP001228376">
    <property type="component" value="Unassembled WGS sequence"/>
</dbReference>
<evidence type="ECO:0000256" key="4">
    <source>
        <dbReference type="ARBA" id="ARBA00022763"/>
    </source>
</evidence>
<dbReference type="Pfam" id="PF00730">
    <property type="entry name" value="HhH-GPD"/>
    <property type="match status" value="1"/>
</dbReference>
<reference evidence="7 8" key="1">
    <citation type="submission" date="2023-10" db="EMBL/GenBank/DDBJ databases">
        <title>179-bfca-hs.</title>
        <authorList>
            <person name="Miliotis G."/>
            <person name="Sengupta P."/>
            <person name="Hameed A."/>
            <person name="Chuvochina M."/>
            <person name="Mcdonagh F."/>
            <person name="Simpson A.C."/>
            <person name="Singh N.K."/>
            <person name="Rekha P.D."/>
            <person name="Raman K."/>
            <person name="Hugenholtz P."/>
            <person name="Venkateswaran K."/>
        </authorList>
    </citation>
    <scope>NUCLEOTIDE SEQUENCE [LARGE SCALE GENOMIC DNA]</scope>
    <source>
        <strain evidence="7 8">179-BFC-A-HS</strain>
    </source>
</reference>
<dbReference type="RefSeq" id="WP_320384695.1">
    <property type="nucleotide sequence ID" value="NZ_JAROCA020000001.1"/>
</dbReference>
<keyword evidence="8" id="KW-1185">Reference proteome</keyword>
<dbReference type="CDD" id="cd00056">
    <property type="entry name" value="ENDO3c"/>
    <property type="match status" value="1"/>
</dbReference>
<evidence type="ECO:0000256" key="3">
    <source>
        <dbReference type="ARBA" id="ARBA00012000"/>
    </source>
</evidence>
<evidence type="ECO:0000259" key="6">
    <source>
        <dbReference type="SMART" id="SM00478"/>
    </source>
</evidence>
<dbReference type="InterPro" id="IPR011257">
    <property type="entry name" value="DNA_glycosylase"/>
</dbReference>
<dbReference type="EMBL" id="JAROCA020000001">
    <property type="protein sequence ID" value="MDY0406064.1"/>
    <property type="molecule type" value="Genomic_DNA"/>
</dbReference>
<organism evidence="7 8">
    <name type="scientific">Tigheibacillus jepli</name>
    <dbReference type="NCBI Taxonomy" id="3035914"/>
    <lineage>
        <taxon>Bacteria</taxon>
        <taxon>Bacillati</taxon>
        <taxon>Bacillota</taxon>
        <taxon>Bacilli</taxon>
        <taxon>Bacillales</taxon>
        <taxon>Bacillaceae</taxon>
        <taxon>Tigheibacillus</taxon>
    </lineage>
</organism>
<gene>
    <name evidence="7" type="ORF">P5G51_012285</name>
</gene>
<dbReference type="PROSITE" id="PS00516">
    <property type="entry name" value="ALKYLBASE_DNA_GLYCOS"/>
    <property type="match status" value="1"/>
</dbReference>
<comment type="caution">
    <text evidence="7">The sequence shown here is derived from an EMBL/GenBank/DDBJ whole genome shotgun (WGS) entry which is preliminary data.</text>
</comment>